<evidence type="ECO:0000313" key="1">
    <source>
        <dbReference type="EMBL" id="GGG50265.1"/>
    </source>
</evidence>
<dbReference type="InterPro" id="IPR021799">
    <property type="entry name" value="PIN-like_prokaryotic"/>
</dbReference>
<name>A0A8J2ZES2_9PROT</name>
<evidence type="ECO:0008006" key="3">
    <source>
        <dbReference type="Google" id="ProtNLM"/>
    </source>
</evidence>
<evidence type="ECO:0000313" key="2">
    <source>
        <dbReference type="Proteomes" id="UP000597507"/>
    </source>
</evidence>
<proteinExistence type="predicted"/>
<dbReference type="EMBL" id="BMKS01000022">
    <property type="protein sequence ID" value="GGG50265.1"/>
    <property type="molecule type" value="Genomic_DNA"/>
</dbReference>
<dbReference type="SUPFAM" id="SSF88723">
    <property type="entry name" value="PIN domain-like"/>
    <property type="match status" value="1"/>
</dbReference>
<keyword evidence="2" id="KW-1185">Reference proteome</keyword>
<protein>
    <recommendedName>
        <fullName evidence="3">PIN domain-containing protein</fullName>
    </recommendedName>
</protein>
<dbReference type="Proteomes" id="UP000597507">
    <property type="component" value="Unassembled WGS sequence"/>
</dbReference>
<dbReference type="InterPro" id="IPR029060">
    <property type="entry name" value="PIN-like_dom_sf"/>
</dbReference>
<reference evidence="1 2" key="1">
    <citation type="journal article" date="2014" name="Int. J. Syst. Evol. Microbiol.">
        <title>Complete genome sequence of Corynebacterium casei LMG S-19264T (=DSM 44701T), isolated from a smear-ripened cheese.</title>
        <authorList>
            <consortium name="US DOE Joint Genome Institute (JGI-PGF)"/>
            <person name="Walter F."/>
            <person name="Albersmeier A."/>
            <person name="Kalinowski J."/>
            <person name="Ruckert C."/>
        </authorList>
    </citation>
    <scope>NUCLEOTIDE SEQUENCE [LARGE SCALE GENOMIC DNA]</scope>
    <source>
        <strain evidence="1 2">CGMCC 1.16330</strain>
    </source>
</reference>
<dbReference type="Pfam" id="PF11848">
    <property type="entry name" value="DUF3368"/>
    <property type="match status" value="1"/>
</dbReference>
<accession>A0A8J2ZES2</accession>
<comment type="caution">
    <text evidence="1">The sequence shown here is derived from an EMBL/GenBank/DDBJ whole genome shotgun (WGS) entry which is preliminary data.</text>
</comment>
<organism evidence="1 2">
    <name type="scientific">Caldovatus sediminis</name>
    <dbReference type="NCBI Taxonomy" id="2041189"/>
    <lineage>
        <taxon>Bacteria</taxon>
        <taxon>Pseudomonadati</taxon>
        <taxon>Pseudomonadota</taxon>
        <taxon>Alphaproteobacteria</taxon>
        <taxon>Acetobacterales</taxon>
        <taxon>Roseomonadaceae</taxon>
        <taxon>Caldovatus</taxon>
    </lineage>
</organism>
<gene>
    <name evidence="1" type="ORF">GCM10010964_41960</name>
</gene>
<dbReference type="RefSeq" id="WP_188903849.1">
    <property type="nucleotide sequence ID" value="NZ_BMKS01000022.1"/>
</dbReference>
<sequence>MRIIISDTSALIDLRKAVLLEALLRLPYEVQVPDLLYEDELLSIPTIEKRALRRQGLRVIGLSGALIDRAVALGRENPALRLYDCSAWALAEVTEDCILLTGDGRLRAAAGSAIEVHGVLWAFDEIQRHRTASVAALRAALVVWSEDATVWLPEGEIRARQRRLGGRG</sequence>
<dbReference type="AlphaFoldDB" id="A0A8J2ZES2"/>